<name>A0A0M8ZPV6_9HYME</name>
<dbReference type="EMBL" id="KQ436026">
    <property type="protein sequence ID" value="KOX67546.1"/>
    <property type="molecule type" value="Genomic_DNA"/>
</dbReference>
<organism evidence="1 2">
    <name type="scientific">Melipona quadrifasciata</name>
    <dbReference type="NCBI Taxonomy" id="166423"/>
    <lineage>
        <taxon>Eukaryota</taxon>
        <taxon>Metazoa</taxon>
        <taxon>Ecdysozoa</taxon>
        <taxon>Arthropoda</taxon>
        <taxon>Hexapoda</taxon>
        <taxon>Insecta</taxon>
        <taxon>Pterygota</taxon>
        <taxon>Neoptera</taxon>
        <taxon>Endopterygota</taxon>
        <taxon>Hymenoptera</taxon>
        <taxon>Apocrita</taxon>
        <taxon>Aculeata</taxon>
        <taxon>Apoidea</taxon>
        <taxon>Anthophila</taxon>
        <taxon>Apidae</taxon>
        <taxon>Melipona</taxon>
    </lineage>
</organism>
<dbReference type="AlphaFoldDB" id="A0A0M8ZPV6"/>
<proteinExistence type="predicted"/>
<evidence type="ECO:0000313" key="1">
    <source>
        <dbReference type="EMBL" id="KOX67546.1"/>
    </source>
</evidence>
<keyword evidence="2" id="KW-1185">Reference proteome</keyword>
<sequence length="110" mass="12472">MIFENQKATCDRVDGKSMINAIPQSEPCISLKCYQMRKNVQAASFQQKGKGLGMDDRTSIGNSIRLRWLKNVLYWLTANAPHGGSRHGSYPKTDELVNPARYVKCRGFDY</sequence>
<dbReference type="Proteomes" id="UP000053105">
    <property type="component" value="Unassembled WGS sequence"/>
</dbReference>
<accession>A0A0M8ZPV6</accession>
<gene>
    <name evidence="1" type="ORF">WN51_09166</name>
</gene>
<protein>
    <submittedName>
        <fullName evidence="1">Uncharacterized protein</fullName>
    </submittedName>
</protein>
<evidence type="ECO:0000313" key="2">
    <source>
        <dbReference type="Proteomes" id="UP000053105"/>
    </source>
</evidence>
<reference evidence="1 2" key="1">
    <citation type="submission" date="2015-07" db="EMBL/GenBank/DDBJ databases">
        <title>The genome of Melipona quadrifasciata.</title>
        <authorList>
            <person name="Pan H."/>
            <person name="Kapheim K."/>
        </authorList>
    </citation>
    <scope>NUCLEOTIDE SEQUENCE [LARGE SCALE GENOMIC DNA]</scope>
    <source>
        <strain evidence="1">0111107301</strain>
        <tissue evidence="1">Whole body</tissue>
    </source>
</reference>